<accession>M9LY02</accession>
<dbReference type="EMBL" id="DF196771">
    <property type="protein sequence ID" value="GAC71875.1"/>
    <property type="molecule type" value="Genomic_DNA"/>
</dbReference>
<evidence type="ECO:0000313" key="3">
    <source>
        <dbReference type="Proteomes" id="UP000011976"/>
    </source>
</evidence>
<dbReference type="AlphaFoldDB" id="M9LY02"/>
<dbReference type="Proteomes" id="UP000011976">
    <property type="component" value="Unassembled WGS sequence"/>
</dbReference>
<proteinExistence type="predicted"/>
<evidence type="ECO:0000313" key="2">
    <source>
        <dbReference type="EMBL" id="GAC71875.1"/>
    </source>
</evidence>
<gene>
    <name evidence="2" type="ORF">PANT_5d00111</name>
</gene>
<name>M9LY02_PSEA3</name>
<sequence>MATEQESNTDDALSVDDRPRRAVGPGRRLGWSKALCSGGELAEGRLHCNGWSSSPSPLASSPPLTTGYSPRRLALLAVVYPPPTTTHPLLDILAILPSCRPHPLAPHPPFASASATPPLHLARAVSLLGSSSQLPQASCTIQQRFIFEPLASNSC</sequence>
<feature type="region of interest" description="Disordered" evidence="1">
    <location>
        <begin position="1"/>
        <end position="27"/>
    </location>
</feature>
<protein>
    <submittedName>
        <fullName evidence="2">Uncharacterized protein</fullName>
    </submittedName>
</protein>
<reference evidence="3" key="1">
    <citation type="journal article" date="2013" name="Genome Announc.">
        <title>Genome sequence of the basidiomycetous yeast Pseudozyma antarctica T-34, a producer of the glycolipid biosurfactants mannosylerythritol lipids.</title>
        <authorList>
            <person name="Morita T."/>
            <person name="Koike H."/>
            <person name="Koyama Y."/>
            <person name="Hagiwara H."/>
            <person name="Ito E."/>
            <person name="Fukuoka T."/>
            <person name="Imura T."/>
            <person name="Machida M."/>
            <person name="Kitamoto D."/>
        </authorList>
    </citation>
    <scope>NUCLEOTIDE SEQUENCE [LARGE SCALE GENOMIC DNA]</scope>
    <source>
        <strain evidence="3">T-34</strain>
    </source>
</reference>
<evidence type="ECO:0000256" key="1">
    <source>
        <dbReference type="SAM" id="MobiDB-lite"/>
    </source>
</evidence>
<organism evidence="2 3">
    <name type="scientific">Pseudozyma antarctica (strain T-34)</name>
    <name type="common">Yeast</name>
    <name type="synonym">Candida antarctica</name>
    <dbReference type="NCBI Taxonomy" id="1151754"/>
    <lineage>
        <taxon>Eukaryota</taxon>
        <taxon>Fungi</taxon>
        <taxon>Dikarya</taxon>
        <taxon>Basidiomycota</taxon>
        <taxon>Ustilaginomycotina</taxon>
        <taxon>Ustilaginomycetes</taxon>
        <taxon>Ustilaginales</taxon>
        <taxon>Ustilaginaceae</taxon>
        <taxon>Moesziomyces</taxon>
    </lineage>
</organism>